<evidence type="ECO:0000313" key="1">
    <source>
        <dbReference type="EMBL" id="CAF0935332.1"/>
    </source>
</evidence>
<dbReference type="InterPro" id="IPR036465">
    <property type="entry name" value="vWFA_dom_sf"/>
</dbReference>
<dbReference type="EMBL" id="CAJOBA010008450">
    <property type="protein sequence ID" value="CAF3828811.1"/>
    <property type="molecule type" value="Genomic_DNA"/>
</dbReference>
<dbReference type="Proteomes" id="UP000663829">
    <property type="component" value="Unassembled WGS sequence"/>
</dbReference>
<reference evidence="1" key="1">
    <citation type="submission" date="2021-02" db="EMBL/GenBank/DDBJ databases">
        <authorList>
            <person name="Nowell W R."/>
        </authorList>
    </citation>
    <scope>NUCLEOTIDE SEQUENCE</scope>
</reference>
<dbReference type="Proteomes" id="UP000681722">
    <property type="component" value="Unassembled WGS sequence"/>
</dbReference>
<evidence type="ECO:0000313" key="4">
    <source>
        <dbReference type="EMBL" id="CAF3828811.1"/>
    </source>
</evidence>
<accession>A0A814C5B6</accession>
<dbReference type="EMBL" id="CAJNOK010008436">
    <property type="protein sequence ID" value="CAF1063535.1"/>
    <property type="molecule type" value="Genomic_DNA"/>
</dbReference>
<dbReference type="SUPFAM" id="SSF53300">
    <property type="entry name" value="vWA-like"/>
    <property type="match status" value="1"/>
</dbReference>
<dbReference type="OrthoDB" id="10036213at2759"/>
<dbReference type="EMBL" id="CAJOBC010002050">
    <property type="protein sequence ID" value="CAF3712660.1"/>
    <property type="molecule type" value="Genomic_DNA"/>
</dbReference>
<proteinExistence type="predicted"/>
<organism evidence="1 5">
    <name type="scientific">Didymodactylos carnosus</name>
    <dbReference type="NCBI Taxonomy" id="1234261"/>
    <lineage>
        <taxon>Eukaryota</taxon>
        <taxon>Metazoa</taxon>
        <taxon>Spiralia</taxon>
        <taxon>Gnathifera</taxon>
        <taxon>Rotifera</taxon>
        <taxon>Eurotatoria</taxon>
        <taxon>Bdelloidea</taxon>
        <taxon>Philodinida</taxon>
        <taxon>Philodinidae</taxon>
        <taxon>Didymodactylos</taxon>
    </lineage>
</organism>
<evidence type="ECO:0000313" key="5">
    <source>
        <dbReference type="Proteomes" id="UP000663829"/>
    </source>
</evidence>
<evidence type="ECO:0008006" key="6">
    <source>
        <dbReference type="Google" id="ProtNLM"/>
    </source>
</evidence>
<comment type="caution">
    <text evidence="1">The sequence shown here is derived from an EMBL/GenBank/DDBJ whole genome shotgun (WGS) entry which is preliminary data.</text>
</comment>
<dbReference type="Proteomes" id="UP000677228">
    <property type="component" value="Unassembled WGS sequence"/>
</dbReference>
<dbReference type="AlphaFoldDB" id="A0A814C5B6"/>
<dbReference type="EMBL" id="CAJNOQ010002050">
    <property type="protein sequence ID" value="CAF0935332.1"/>
    <property type="molecule type" value="Genomic_DNA"/>
</dbReference>
<name>A0A814C5B6_9BILA</name>
<dbReference type="Gene3D" id="3.40.50.410">
    <property type="entry name" value="von Willebrand factor, type A domain"/>
    <property type="match status" value="1"/>
</dbReference>
<dbReference type="Proteomes" id="UP000682733">
    <property type="component" value="Unassembled WGS sequence"/>
</dbReference>
<dbReference type="CDD" id="cd00198">
    <property type="entry name" value="vWFA"/>
    <property type="match status" value="1"/>
</dbReference>
<protein>
    <recommendedName>
        <fullName evidence="6">VWFA domain-containing protein</fullName>
    </recommendedName>
</protein>
<keyword evidence="5" id="KW-1185">Reference proteome</keyword>
<evidence type="ECO:0000313" key="2">
    <source>
        <dbReference type="EMBL" id="CAF1063535.1"/>
    </source>
</evidence>
<evidence type="ECO:0000313" key="3">
    <source>
        <dbReference type="EMBL" id="CAF3712660.1"/>
    </source>
</evidence>
<sequence>MNGYKFEKTDEASLFMCEQITDDQTIIVGPFRYTWSQFKLQHPDWVFESLLNDQDLDRLHEKFLTIWTKIDRDLCGKYGMNFVTYNTQMINTPESYHYILLLDGSGSVDGQPWGHLIAAVKEFLQRRSELGTKDRITIIKFTHRTELECFDEEIKDVNVDRIEFKGGNTNFRSAFEKVNDCIARSKTADSKYAVKS</sequence>
<gene>
    <name evidence="1" type="ORF">GPM918_LOCUS10409</name>
    <name evidence="2" type="ORF">OVA965_LOCUS17539</name>
    <name evidence="3" type="ORF">SRO942_LOCUS10410</name>
    <name evidence="4" type="ORF">TMI583_LOCUS17548</name>
</gene>